<evidence type="ECO:0000256" key="4">
    <source>
        <dbReference type="ARBA" id="ARBA00022723"/>
    </source>
</evidence>
<dbReference type="InterPro" id="IPR036314">
    <property type="entry name" value="SOD_C_sf"/>
</dbReference>
<dbReference type="InterPro" id="IPR001189">
    <property type="entry name" value="Mn/Fe_SOD"/>
</dbReference>
<comment type="similarity">
    <text evidence="2 9">Belongs to the iron/manganese superoxide dismutase family.</text>
</comment>
<evidence type="ECO:0000256" key="2">
    <source>
        <dbReference type="ARBA" id="ARBA00008714"/>
    </source>
</evidence>
<reference evidence="12" key="3">
    <citation type="submission" date="2023-05" db="EMBL/GenBank/DDBJ databases">
        <authorList>
            <person name="Smith C.H."/>
        </authorList>
    </citation>
    <scope>NUCLEOTIDE SEQUENCE</scope>
    <source>
        <strain evidence="12">CHS0354</strain>
        <tissue evidence="12">Mantle</tissue>
    </source>
</reference>
<keyword evidence="6" id="KW-0464">Manganese</keyword>
<feature type="binding site" evidence="8">
    <location>
        <position position="157"/>
    </location>
    <ligand>
        <name>Mn(2+)</name>
        <dbReference type="ChEBI" id="CHEBI:29035"/>
    </ligand>
</feature>
<feature type="binding site" evidence="8">
    <location>
        <position position="27"/>
    </location>
    <ligand>
        <name>Mn(2+)</name>
        <dbReference type="ChEBI" id="CHEBI:29035"/>
    </ligand>
</feature>
<dbReference type="PANTHER" id="PTHR43595:SF2">
    <property type="entry name" value="SMALL RIBOSOMAL SUBUNIT PROTEIN MS42"/>
    <property type="match status" value="1"/>
</dbReference>
<evidence type="ECO:0000256" key="9">
    <source>
        <dbReference type="RuleBase" id="RU000414"/>
    </source>
</evidence>
<feature type="domain" description="Manganese/iron superoxide dismutase N-terminal" evidence="10">
    <location>
        <begin position="3"/>
        <end position="85"/>
    </location>
</feature>
<reference evidence="12" key="2">
    <citation type="journal article" date="2021" name="Genome Biol. Evol.">
        <title>Developing a high-quality reference genome for a parasitic bivalve with doubly uniparental inheritance (Bivalvia: Unionida).</title>
        <authorList>
            <person name="Smith C.H."/>
        </authorList>
    </citation>
    <scope>NUCLEOTIDE SEQUENCE</scope>
    <source>
        <strain evidence="12">CHS0354</strain>
        <tissue evidence="12">Mantle</tissue>
    </source>
</reference>
<dbReference type="GO" id="GO:0046872">
    <property type="term" value="F:metal ion binding"/>
    <property type="evidence" value="ECO:0007669"/>
    <property type="project" value="UniProtKB-KW"/>
</dbReference>
<name>A0AAE0SQD1_9BIVA</name>
<dbReference type="SUPFAM" id="SSF46609">
    <property type="entry name" value="Fe,Mn superoxide dismutase (SOD), N-terminal domain"/>
    <property type="match status" value="1"/>
</dbReference>
<dbReference type="GO" id="GO:0004784">
    <property type="term" value="F:superoxide dismutase activity"/>
    <property type="evidence" value="ECO:0007669"/>
    <property type="project" value="UniProtKB-EC"/>
</dbReference>
<evidence type="ECO:0000256" key="5">
    <source>
        <dbReference type="ARBA" id="ARBA00023002"/>
    </source>
</evidence>
<evidence type="ECO:0000313" key="13">
    <source>
        <dbReference type="Proteomes" id="UP001195483"/>
    </source>
</evidence>
<comment type="function">
    <text evidence="1">Destroys superoxide anion radicals which are normally produced within the cells and which are toxic to biological systems.</text>
</comment>
<dbReference type="InterPro" id="IPR036324">
    <property type="entry name" value="Mn/Fe_SOD_N_sf"/>
</dbReference>
<protein>
    <recommendedName>
        <fullName evidence="3 9">Superoxide dismutase</fullName>
        <ecNumber evidence="3 9">1.15.1.1</ecNumber>
    </recommendedName>
</protein>
<reference evidence="12" key="1">
    <citation type="journal article" date="2021" name="Genome Biol. Evol.">
        <title>A High-Quality Reference Genome for a Parasitic Bivalve with Doubly Uniparental Inheritance (Bivalvia: Unionida).</title>
        <authorList>
            <person name="Smith C.H."/>
        </authorList>
    </citation>
    <scope>NUCLEOTIDE SEQUENCE</scope>
    <source>
        <strain evidence="12">CHS0354</strain>
    </source>
</reference>
<evidence type="ECO:0000259" key="11">
    <source>
        <dbReference type="Pfam" id="PF02777"/>
    </source>
</evidence>
<dbReference type="InterPro" id="IPR019833">
    <property type="entry name" value="Mn/Fe_SOD_BS"/>
</dbReference>
<dbReference type="InterPro" id="IPR019831">
    <property type="entry name" value="Mn/Fe_SOD_N"/>
</dbReference>
<dbReference type="GO" id="GO:0005737">
    <property type="term" value="C:cytoplasm"/>
    <property type="evidence" value="ECO:0007669"/>
    <property type="project" value="TreeGrafter"/>
</dbReference>
<feature type="domain" description="Manganese/iron superoxide dismutase C-terminal" evidence="11">
    <location>
        <begin position="92"/>
        <end position="189"/>
    </location>
</feature>
<comment type="caution">
    <text evidence="12">The sequence shown here is derived from an EMBL/GenBank/DDBJ whole genome shotgun (WGS) entry which is preliminary data.</text>
</comment>
<keyword evidence="4 8" id="KW-0479">Metal-binding</keyword>
<comment type="function">
    <text evidence="9">Destroys radicals which are normally produced within the cells and which are toxic to biological systems.</text>
</comment>
<evidence type="ECO:0000256" key="6">
    <source>
        <dbReference type="ARBA" id="ARBA00023211"/>
    </source>
</evidence>
<accession>A0AAE0SQD1</accession>
<evidence type="ECO:0000259" key="10">
    <source>
        <dbReference type="Pfam" id="PF00081"/>
    </source>
</evidence>
<keyword evidence="5 9" id="KW-0560">Oxidoreductase</keyword>
<evidence type="ECO:0000256" key="3">
    <source>
        <dbReference type="ARBA" id="ARBA00012682"/>
    </source>
</evidence>
<evidence type="ECO:0000256" key="7">
    <source>
        <dbReference type="ARBA" id="ARBA00049204"/>
    </source>
</evidence>
<keyword evidence="13" id="KW-1185">Reference proteome</keyword>
<dbReference type="Pfam" id="PF00081">
    <property type="entry name" value="Sod_Fe_N"/>
    <property type="match status" value="1"/>
</dbReference>
<dbReference type="PANTHER" id="PTHR43595">
    <property type="entry name" value="37S RIBOSOMAL PROTEIN S26, MITOCHONDRIAL"/>
    <property type="match status" value="1"/>
</dbReference>
<proteinExistence type="inferred from homology"/>
<dbReference type="InterPro" id="IPR019832">
    <property type="entry name" value="Mn/Fe_SOD_C"/>
</dbReference>
<dbReference type="Pfam" id="PF02777">
    <property type="entry name" value="Sod_Fe_C"/>
    <property type="match status" value="1"/>
</dbReference>
<dbReference type="Gene3D" id="1.10.287.990">
    <property type="entry name" value="Fe,Mn superoxide dismutase (SOD) domain"/>
    <property type="match status" value="1"/>
</dbReference>
<dbReference type="EMBL" id="JAEAOA010001653">
    <property type="protein sequence ID" value="KAK3596112.1"/>
    <property type="molecule type" value="Genomic_DNA"/>
</dbReference>
<dbReference type="PRINTS" id="PR01703">
    <property type="entry name" value="MNSODISMTASE"/>
</dbReference>
<dbReference type="PIRSF" id="PIRSF000349">
    <property type="entry name" value="SODismutase"/>
    <property type="match status" value="1"/>
</dbReference>
<sequence>MAFEFKNLPYAYDALEPHIDAKTMEIHHSKHHKTYFDKFTDAVKGTPAENQPLEQVLKELDASKGPVRNNGGGFYNHNLFWLCMSPAGNRTPSGKLGDAVNQTFGSYDNLKQKINDAGVGRFGSGFVWLISNSAGTLEDNPLMPFAEKRGTPVFCVDVWEHAYYLKFQNRRPEYLNSFWNVASWKHAEEIYARIAH</sequence>
<dbReference type="AlphaFoldDB" id="A0AAE0SQD1"/>
<evidence type="ECO:0000256" key="8">
    <source>
        <dbReference type="PIRSR" id="PIRSR000349-1"/>
    </source>
</evidence>
<evidence type="ECO:0000313" key="12">
    <source>
        <dbReference type="EMBL" id="KAK3596112.1"/>
    </source>
</evidence>
<dbReference type="Proteomes" id="UP001195483">
    <property type="component" value="Unassembled WGS sequence"/>
</dbReference>
<comment type="catalytic activity">
    <reaction evidence="7 9">
        <text>2 superoxide + 2 H(+) = H2O2 + O2</text>
        <dbReference type="Rhea" id="RHEA:20696"/>
        <dbReference type="ChEBI" id="CHEBI:15378"/>
        <dbReference type="ChEBI" id="CHEBI:15379"/>
        <dbReference type="ChEBI" id="CHEBI:16240"/>
        <dbReference type="ChEBI" id="CHEBI:18421"/>
        <dbReference type="EC" id="1.15.1.1"/>
    </reaction>
</comment>
<dbReference type="SUPFAM" id="SSF54719">
    <property type="entry name" value="Fe,Mn superoxide dismutase (SOD), C-terminal domain"/>
    <property type="match status" value="1"/>
</dbReference>
<dbReference type="PROSITE" id="PS00088">
    <property type="entry name" value="SOD_MN"/>
    <property type="match status" value="1"/>
</dbReference>
<evidence type="ECO:0000256" key="1">
    <source>
        <dbReference type="ARBA" id="ARBA00002170"/>
    </source>
</evidence>
<organism evidence="12 13">
    <name type="scientific">Potamilus streckersoni</name>
    <dbReference type="NCBI Taxonomy" id="2493646"/>
    <lineage>
        <taxon>Eukaryota</taxon>
        <taxon>Metazoa</taxon>
        <taxon>Spiralia</taxon>
        <taxon>Lophotrochozoa</taxon>
        <taxon>Mollusca</taxon>
        <taxon>Bivalvia</taxon>
        <taxon>Autobranchia</taxon>
        <taxon>Heteroconchia</taxon>
        <taxon>Palaeoheterodonta</taxon>
        <taxon>Unionida</taxon>
        <taxon>Unionoidea</taxon>
        <taxon>Unionidae</taxon>
        <taxon>Ambleminae</taxon>
        <taxon>Lampsilini</taxon>
        <taxon>Potamilus</taxon>
    </lineage>
</organism>
<gene>
    <name evidence="12" type="ORF">CHS0354_027382</name>
</gene>
<dbReference type="Gene3D" id="3.55.40.20">
    <property type="entry name" value="Iron/manganese superoxide dismutase, C-terminal domain"/>
    <property type="match status" value="1"/>
</dbReference>
<feature type="binding site" evidence="8">
    <location>
        <position position="161"/>
    </location>
    <ligand>
        <name>Mn(2+)</name>
        <dbReference type="ChEBI" id="CHEBI:29035"/>
    </ligand>
</feature>
<dbReference type="EC" id="1.15.1.1" evidence="3 9"/>
<feature type="binding site" evidence="8">
    <location>
        <position position="77"/>
    </location>
    <ligand>
        <name>Mn(2+)</name>
        <dbReference type="ChEBI" id="CHEBI:29035"/>
    </ligand>
</feature>